<accession>A0A5M8PPN7</accession>
<gene>
    <name evidence="4" type="ORF">FRX48_05200</name>
</gene>
<sequence length="587" mass="64190">MSGRHRGLGHLTTVFINIASVAIALANQINDISSIATRPPALPYARYNRPTASPRASAQPAAESEDEGNIENACSNTQAEGKGAMSRRLAEVTDESIELGGRGAQKAVEEAGFSEELKRRLEARIADSKFKSENPAAFAQANVPSSAGKGTRHIAAAQPWSGSETLADAALRMLTDAHKPLRGTGPPKIPQPRAPLASVDLRMRKAVQKSAGQRLANARDRTSIYALAQDSTLSEKEKEQMRKQLKERFTSGARPMPTSLQGLAALANERIEDAINRGQFKNIPRGKGTNIERDYNASSPFLDTTEYFMNKIIQKQEIVPPWIEKQQELVKAASVFRTRLRADWKRHAARVISSKGGSLESRIKRAEAYATAEALNNPQAPKVEALSEINHEGIISQVTVTETPTPENDTQDAEITVTEDLASASPSTPSSTPPAASSPEPPSSSILATPPAKPSSDGPPVPGVYPFRDPTWEATERSYLTLAIANLNNLTRSYNLMAPNLAKKPYFSLDRELRSCYADVAGQLPAEIKTRAMAPVKVKVEVIGHRPGGVLERFQGEKARVYDERKPQYGFREFWRDLWGEKEKGRE</sequence>
<evidence type="ECO:0000256" key="2">
    <source>
        <dbReference type="SAM" id="Phobius"/>
    </source>
</evidence>
<dbReference type="OrthoDB" id="1922282at2759"/>
<feature type="region of interest" description="Disordered" evidence="1">
    <location>
        <begin position="42"/>
        <end position="70"/>
    </location>
</feature>
<reference evidence="4 5" key="1">
    <citation type="submission" date="2019-09" db="EMBL/GenBank/DDBJ databases">
        <title>The hologenome of the rock-dwelling lichen Lasallia pustulata.</title>
        <authorList>
            <person name="Greshake Tzovaras B."/>
            <person name="Segers F."/>
            <person name="Bicker A."/>
            <person name="Dal Grande F."/>
            <person name="Otte J."/>
            <person name="Hankeln T."/>
            <person name="Schmitt I."/>
            <person name="Ebersberger I."/>
        </authorList>
    </citation>
    <scope>NUCLEOTIDE SEQUENCE [LARGE SCALE GENOMIC DNA]</scope>
    <source>
        <strain evidence="4">A1-1</strain>
    </source>
</reference>
<dbReference type="PANTHER" id="PTHR39394:SF1">
    <property type="entry name" value="DNAJ HOMOLOGUE SUBFAMILY C MEMBER 28 CONSERVED DOMAIN-CONTAINING PROTEIN"/>
    <property type="match status" value="1"/>
</dbReference>
<dbReference type="Proteomes" id="UP000324767">
    <property type="component" value="Unassembled WGS sequence"/>
</dbReference>
<keyword evidence="2" id="KW-1133">Transmembrane helix</keyword>
<feature type="compositionally biased region" description="Pro residues" evidence="1">
    <location>
        <begin position="451"/>
        <end position="463"/>
    </location>
</feature>
<keyword evidence="2" id="KW-0472">Membrane</keyword>
<evidence type="ECO:0000259" key="3">
    <source>
        <dbReference type="Pfam" id="PF09350"/>
    </source>
</evidence>
<name>A0A5M8PPN7_9LECA</name>
<feature type="transmembrane region" description="Helical" evidence="2">
    <location>
        <begin position="7"/>
        <end position="26"/>
    </location>
</feature>
<dbReference type="Pfam" id="PF09350">
    <property type="entry name" value="DJC28_CD"/>
    <property type="match status" value="1"/>
</dbReference>
<organism evidence="4 5">
    <name type="scientific">Lasallia pustulata</name>
    <dbReference type="NCBI Taxonomy" id="136370"/>
    <lineage>
        <taxon>Eukaryota</taxon>
        <taxon>Fungi</taxon>
        <taxon>Dikarya</taxon>
        <taxon>Ascomycota</taxon>
        <taxon>Pezizomycotina</taxon>
        <taxon>Lecanoromycetes</taxon>
        <taxon>OSLEUM clade</taxon>
        <taxon>Umbilicariomycetidae</taxon>
        <taxon>Umbilicariales</taxon>
        <taxon>Umbilicariaceae</taxon>
        <taxon>Lasallia</taxon>
    </lineage>
</organism>
<dbReference type="InterPro" id="IPR018961">
    <property type="entry name" value="DnaJ_homolog_subfam-C_membr-28"/>
</dbReference>
<dbReference type="PANTHER" id="PTHR39394">
    <property type="entry name" value="YALI0E31793P"/>
    <property type="match status" value="1"/>
</dbReference>
<feature type="compositionally biased region" description="Low complexity" evidence="1">
    <location>
        <begin position="422"/>
        <end position="438"/>
    </location>
</feature>
<dbReference type="AlphaFoldDB" id="A0A5M8PPN7"/>
<proteinExistence type="predicted"/>
<evidence type="ECO:0000313" key="5">
    <source>
        <dbReference type="Proteomes" id="UP000324767"/>
    </source>
</evidence>
<feature type="domain" description="DnaJ homologue subfamily C member 28 conserved" evidence="3">
    <location>
        <begin position="266"/>
        <end position="337"/>
    </location>
</feature>
<dbReference type="EMBL" id="VXIT01000008">
    <property type="protein sequence ID" value="KAA6410890.1"/>
    <property type="molecule type" value="Genomic_DNA"/>
</dbReference>
<protein>
    <recommendedName>
        <fullName evidence="3">DnaJ homologue subfamily C member 28 conserved domain-containing protein</fullName>
    </recommendedName>
</protein>
<feature type="region of interest" description="Disordered" evidence="1">
    <location>
        <begin position="420"/>
        <end position="463"/>
    </location>
</feature>
<comment type="caution">
    <text evidence="4">The sequence shown here is derived from an EMBL/GenBank/DDBJ whole genome shotgun (WGS) entry which is preliminary data.</text>
</comment>
<keyword evidence="2" id="KW-0812">Transmembrane</keyword>
<evidence type="ECO:0000313" key="4">
    <source>
        <dbReference type="EMBL" id="KAA6410890.1"/>
    </source>
</evidence>
<evidence type="ECO:0000256" key="1">
    <source>
        <dbReference type="SAM" id="MobiDB-lite"/>
    </source>
</evidence>